<dbReference type="PANTHER" id="PTHR30069:SF29">
    <property type="entry name" value="HEMOGLOBIN AND HEMOGLOBIN-HAPTOGLOBIN-BINDING PROTEIN 1-RELATED"/>
    <property type="match status" value="1"/>
</dbReference>
<evidence type="ECO:0000259" key="8">
    <source>
        <dbReference type="Pfam" id="PF14905"/>
    </source>
</evidence>
<accession>A0ABX1S173</accession>
<evidence type="ECO:0000256" key="2">
    <source>
        <dbReference type="ARBA" id="ARBA00022448"/>
    </source>
</evidence>
<evidence type="ECO:0000256" key="5">
    <source>
        <dbReference type="ARBA" id="ARBA00022729"/>
    </source>
</evidence>
<keyword evidence="5" id="KW-0732">Signal</keyword>
<comment type="subcellular location">
    <subcellularLocation>
        <location evidence="1">Cell outer membrane</location>
        <topology evidence="1">Multi-pass membrane protein</topology>
    </subcellularLocation>
</comment>
<dbReference type="Pfam" id="PF14905">
    <property type="entry name" value="OMP_b-brl_3"/>
    <property type="match status" value="1"/>
</dbReference>
<dbReference type="InterPro" id="IPR041700">
    <property type="entry name" value="OMP_b-brl_3"/>
</dbReference>
<keyword evidence="10" id="KW-1185">Reference proteome</keyword>
<evidence type="ECO:0000256" key="6">
    <source>
        <dbReference type="ARBA" id="ARBA00023136"/>
    </source>
</evidence>
<dbReference type="RefSeq" id="WP_169676689.1">
    <property type="nucleotide sequence ID" value="NZ_JABBHF010000013.1"/>
</dbReference>
<sequence length="808" mass="91061">MRSFSICYLFLCCLKIHAQIKGKVVDINQKPIAFANVMLYADNNKTLINGVITNENGNFNINNLNTAVYTLRVSLLTYETWESTPFEYTIDTIKNMPEIVLKELIDELDAITLVSKKKLIKNTQEGSIVNVQESILTKGSTALQLLERSPGVILDQRNNSFSLNGKSNTTVMINGKVIRIPTAEVITMLNGMSADNIEQIELLTNPSSKYDADGNAGIINIVMKKNENLGFHGNTSISTGYGIGVKQTNSLSLNYGTEKLAAFGTYSFAYDDTFDGFRGIGSTTLPVIGGTTLIDFNSETARINRSHNINLGLDYQLNKNSVVGASILLNSSNPTINTKNRGLYNFEVNPYLDARINLISRSSWKNYNVSTFYEFSNKVQSFTMTSDYIKYNNQSPNYVSSSYFNELGEPFQPEDDIYNTGNRGFNVTNINVGVIKADYKNNVNEKLVFEAGLKGSISKTENEARIEIEENDVFVSDDRFISNIETKEQIAALYAQGNYKLSNQFSLQIGARYEYWNQSFDASNLNRRFGKLFPSAFFTKTISDTTSWSVAYTKRITRPNYIDLASYLRYNSPTSVFTGNPQLLPAITNSLNFTYNYKSLSFSLVGTLEDNPIAYYQVTEDDRSDLAIISPQNLEYQNSLDMQFNIPWRLSSWWNINWNSTLGYRVYKLLHTPQETTNNYLHFNFNINQTFNITNNLSLELSGWYTSNHFNGSYKVDGFGSLNTGLRKDFKNGGSIQFTITDLLKSIHIKSSIGSLTQEAYNNIFDVSYKPESARSSIFRLSYTYNFGNSKAKKGSSRTGAQDENSRI</sequence>
<evidence type="ECO:0000256" key="1">
    <source>
        <dbReference type="ARBA" id="ARBA00004571"/>
    </source>
</evidence>
<evidence type="ECO:0000313" key="10">
    <source>
        <dbReference type="Proteomes" id="UP000746690"/>
    </source>
</evidence>
<protein>
    <submittedName>
        <fullName evidence="9">TonB-dependent receptor</fullName>
    </submittedName>
</protein>
<proteinExistence type="predicted"/>
<name>A0ABX1S173_9FLAO</name>
<dbReference type="InterPro" id="IPR037066">
    <property type="entry name" value="Plug_dom_sf"/>
</dbReference>
<dbReference type="Proteomes" id="UP000746690">
    <property type="component" value="Unassembled WGS sequence"/>
</dbReference>
<dbReference type="InterPro" id="IPR036942">
    <property type="entry name" value="Beta-barrel_TonB_sf"/>
</dbReference>
<dbReference type="Gene3D" id="2.60.40.1120">
    <property type="entry name" value="Carboxypeptidase-like, regulatory domain"/>
    <property type="match status" value="1"/>
</dbReference>
<comment type="caution">
    <text evidence="9">The sequence shown here is derived from an EMBL/GenBank/DDBJ whole genome shotgun (WGS) entry which is preliminary data.</text>
</comment>
<evidence type="ECO:0000256" key="7">
    <source>
        <dbReference type="ARBA" id="ARBA00023237"/>
    </source>
</evidence>
<dbReference type="InterPro" id="IPR008969">
    <property type="entry name" value="CarboxyPept-like_regulatory"/>
</dbReference>
<evidence type="ECO:0000256" key="4">
    <source>
        <dbReference type="ARBA" id="ARBA00022692"/>
    </source>
</evidence>
<keyword evidence="2" id="KW-0813">Transport</keyword>
<organism evidence="9 10">
    <name type="scientific">Flavivirga algicola</name>
    <dbReference type="NCBI Taxonomy" id="2729136"/>
    <lineage>
        <taxon>Bacteria</taxon>
        <taxon>Pseudomonadati</taxon>
        <taxon>Bacteroidota</taxon>
        <taxon>Flavobacteriia</taxon>
        <taxon>Flavobacteriales</taxon>
        <taxon>Flavobacteriaceae</taxon>
        <taxon>Flavivirga</taxon>
    </lineage>
</organism>
<keyword evidence="7" id="KW-0998">Cell outer membrane</keyword>
<keyword evidence="9" id="KW-0675">Receptor</keyword>
<keyword evidence="3" id="KW-1134">Transmembrane beta strand</keyword>
<reference evidence="9 10" key="1">
    <citation type="submission" date="2020-04" db="EMBL/GenBank/DDBJ databases">
        <title>A Flavivirga sp. nov.</title>
        <authorList>
            <person name="Sun X."/>
        </authorList>
    </citation>
    <scope>NUCLEOTIDE SEQUENCE [LARGE SCALE GENOMIC DNA]</scope>
    <source>
        <strain evidence="9 10">Y03</strain>
    </source>
</reference>
<feature type="domain" description="Outer membrane protein beta-barrel" evidence="8">
    <location>
        <begin position="374"/>
        <end position="756"/>
    </location>
</feature>
<dbReference type="InterPro" id="IPR039426">
    <property type="entry name" value="TonB-dep_rcpt-like"/>
</dbReference>
<dbReference type="EMBL" id="JABBHF010000013">
    <property type="protein sequence ID" value="NMH89582.1"/>
    <property type="molecule type" value="Genomic_DNA"/>
</dbReference>
<evidence type="ECO:0000256" key="3">
    <source>
        <dbReference type="ARBA" id="ARBA00022452"/>
    </source>
</evidence>
<evidence type="ECO:0000313" key="9">
    <source>
        <dbReference type="EMBL" id="NMH89582.1"/>
    </source>
</evidence>
<dbReference type="Gene3D" id="2.170.130.10">
    <property type="entry name" value="TonB-dependent receptor, plug domain"/>
    <property type="match status" value="1"/>
</dbReference>
<keyword evidence="6" id="KW-0472">Membrane</keyword>
<dbReference type="Gene3D" id="2.40.170.20">
    <property type="entry name" value="TonB-dependent receptor, beta-barrel domain"/>
    <property type="match status" value="1"/>
</dbReference>
<keyword evidence="4" id="KW-0812">Transmembrane</keyword>
<dbReference type="SUPFAM" id="SSF56935">
    <property type="entry name" value="Porins"/>
    <property type="match status" value="1"/>
</dbReference>
<dbReference type="SUPFAM" id="SSF49464">
    <property type="entry name" value="Carboxypeptidase regulatory domain-like"/>
    <property type="match status" value="1"/>
</dbReference>
<dbReference type="Pfam" id="PF13620">
    <property type="entry name" value="CarboxypepD_reg"/>
    <property type="match status" value="1"/>
</dbReference>
<dbReference type="PANTHER" id="PTHR30069">
    <property type="entry name" value="TONB-DEPENDENT OUTER MEMBRANE RECEPTOR"/>
    <property type="match status" value="1"/>
</dbReference>
<gene>
    <name evidence="9" type="ORF">HHX25_18895</name>
</gene>